<comment type="caution">
    <text evidence="5">The sequence shown here is derived from an EMBL/GenBank/DDBJ whole genome shotgun (WGS) entry which is preliminary data.</text>
</comment>
<protein>
    <submittedName>
        <fullName evidence="5">D-amino acid dehydrogenase 2</fullName>
    </submittedName>
</protein>
<evidence type="ECO:0000313" key="6">
    <source>
        <dbReference type="Proteomes" id="UP001143486"/>
    </source>
</evidence>
<dbReference type="SUPFAM" id="SSF54373">
    <property type="entry name" value="FAD-linked reductases, C-terminal domain"/>
    <property type="match status" value="1"/>
</dbReference>
<comment type="similarity">
    <text evidence="1">Belongs to the DadA oxidoreductase family.</text>
</comment>
<dbReference type="GO" id="GO:0008718">
    <property type="term" value="F:D-amino-acid dehydrogenase activity"/>
    <property type="evidence" value="ECO:0007669"/>
    <property type="project" value="TreeGrafter"/>
</dbReference>
<dbReference type="Pfam" id="PF01266">
    <property type="entry name" value="DAO"/>
    <property type="match status" value="1"/>
</dbReference>
<dbReference type="PANTHER" id="PTHR13847">
    <property type="entry name" value="SARCOSINE DEHYDROGENASE-RELATED"/>
    <property type="match status" value="1"/>
</dbReference>
<dbReference type="AlphaFoldDB" id="A0A9W6MP09"/>
<gene>
    <name evidence="5" type="primary">dadA2</name>
    <name evidence="5" type="ORF">GCM10017621_19770</name>
</gene>
<dbReference type="Gene3D" id="3.30.9.10">
    <property type="entry name" value="D-Amino Acid Oxidase, subunit A, domain 2"/>
    <property type="match status" value="1"/>
</dbReference>
<dbReference type="GO" id="GO:0055130">
    <property type="term" value="P:D-alanine catabolic process"/>
    <property type="evidence" value="ECO:0007669"/>
    <property type="project" value="TreeGrafter"/>
</dbReference>
<evidence type="ECO:0000256" key="3">
    <source>
        <dbReference type="SAM" id="MobiDB-lite"/>
    </source>
</evidence>
<dbReference type="InterPro" id="IPR036188">
    <property type="entry name" value="FAD/NAD-bd_sf"/>
</dbReference>
<dbReference type="GO" id="GO:0005886">
    <property type="term" value="C:plasma membrane"/>
    <property type="evidence" value="ECO:0007669"/>
    <property type="project" value="TreeGrafter"/>
</dbReference>
<dbReference type="SUPFAM" id="SSF51971">
    <property type="entry name" value="Nucleotide-binding domain"/>
    <property type="match status" value="1"/>
</dbReference>
<feature type="region of interest" description="Disordered" evidence="3">
    <location>
        <begin position="406"/>
        <end position="425"/>
    </location>
</feature>
<reference evidence="5" key="2">
    <citation type="submission" date="2023-01" db="EMBL/GenBank/DDBJ databases">
        <authorList>
            <person name="Sun Q."/>
            <person name="Evtushenko L."/>
        </authorList>
    </citation>
    <scope>NUCLEOTIDE SEQUENCE</scope>
    <source>
        <strain evidence="5">VKM B-1513</strain>
    </source>
</reference>
<dbReference type="InterPro" id="IPR006076">
    <property type="entry name" value="FAD-dep_OxRdtase"/>
</dbReference>
<keyword evidence="2" id="KW-0560">Oxidoreductase</keyword>
<accession>A0A9W6MP09</accession>
<dbReference type="GO" id="GO:0005737">
    <property type="term" value="C:cytoplasm"/>
    <property type="evidence" value="ECO:0007669"/>
    <property type="project" value="TreeGrafter"/>
</dbReference>
<evidence type="ECO:0000256" key="1">
    <source>
        <dbReference type="ARBA" id="ARBA00009410"/>
    </source>
</evidence>
<dbReference type="Gene3D" id="3.50.50.60">
    <property type="entry name" value="FAD/NAD(P)-binding domain"/>
    <property type="match status" value="2"/>
</dbReference>
<dbReference type="EMBL" id="BSFE01000005">
    <property type="protein sequence ID" value="GLK52469.1"/>
    <property type="molecule type" value="Genomic_DNA"/>
</dbReference>
<keyword evidence="6" id="KW-1185">Reference proteome</keyword>
<proteinExistence type="inferred from homology"/>
<organism evidence="5 6">
    <name type="scientific">Maricaulis virginensis</name>
    <dbReference type="NCBI Taxonomy" id="144022"/>
    <lineage>
        <taxon>Bacteria</taxon>
        <taxon>Pseudomonadati</taxon>
        <taxon>Pseudomonadota</taxon>
        <taxon>Alphaproteobacteria</taxon>
        <taxon>Maricaulales</taxon>
        <taxon>Maricaulaceae</taxon>
        <taxon>Maricaulis</taxon>
    </lineage>
</organism>
<sequence>MTRTLKSVAIIGAGVVGVATAYALARRGLDVTVIDGRESAGRGASYANGAQLSYLYTDALANPRLFRDMPGLLLGRSEAFRMRLSLDPDYLRWLLAFLRNCTAGRFKRNTLAALELGLESRLQMASLLATHDLDFGYAVRGKMHLYHTEAAFAAARRVMGMKNVGPAAQQALSFDEARAIEPALDAAPDRAVGIIYTPDEAVGDSFRFSSNMLELLQARYGVRVIFDATVSEVSTASGEALLCTDGQAVKADMAVVCAGADARRLLRPFGVSIPVMPMKGYSLTAPPGEAAPTVSLTDTTRRLVFTRLDGRIRVAGLADLGWRSADPDPARLNTLLQHARASLPQAAAFDDASSFWAGLRPMTPNSLPCIGQAGPALAYNVGHGMLGWTLAMGSGERLARQIAPDFDPVSEGHAPHDLKTLAATP</sequence>
<evidence type="ECO:0000313" key="5">
    <source>
        <dbReference type="EMBL" id="GLK52469.1"/>
    </source>
</evidence>
<evidence type="ECO:0000259" key="4">
    <source>
        <dbReference type="Pfam" id="PF01266"/>
    </source>
</evidence>
<dbReference type="Proteomes" id="UP001143486">
    <property type="component" value="Unassembled WGS sequence"/>
</dbReference>
<name>A0A9W6MP09_9PROT</name>
<dbReference type="RefSeq" id="WP_271186838.1">
    <property type="nucleotide sequence ID" value="NZ_BSFE01000005.1"/>
</dbReference>
<reference evidence="5" key="1">
    <citation type="journal article" date="2014" name="Int. J. Syst. Evol. Microbiol.">
        <title>Complete genome sequence of Corynebacterium casei LMG S-19264T (=DSM 44701T), isolated from a smear-ripened cheese.</title>
        <authorList>
            <consortium name="US DOE Joint Genome Institute (JGI-PGF)"/>
            <person name="Walter F."/>
            <person name="Albersmeier A."/>
            <person name="Kalinowski J."/>
            <person name="Ruckert C."/>
        </authorList>
    </citation>
    <scope>NUCLEOTIDE SEQUENCE</scope>
    <source>
        <strain evidence="5">VKM B-1513</strain>
    </source>
</reference>
<dbReference type="PANTHER" id="PTHR13847:SF280">
    <property type="entry name" value="D-AMINO ACID DEHYDROGENASE"/>
    <property type="match status" value="1"/>
</dbReference>
<evidence type="ECO:0000256" key="2">
    <source>
        <dbReference type="ARBA" id="ARBA00023002"/>
    </source>
</evidence>
<feature type="domain" description="FAD dependent oxidoreductase" evidence="4">
    <location>
        <begin position="8"/>
        <end position="400"/>
    </location>
</feature>